<dbReference type="SMART" id="SM00456">
    <property type="entry name" value="WW"/>
    <property type="match status" value="1"/>
</dbReference>
<keyword evidence="3" id="KW-1185">Reference proteome</keyword>
<dbReference type="PROSITE" id="PS50020">
    <property type="entry name" value="WW_DOMAIN_2"/>
    <property type="match status" value="1"/>
</dbReference>
<proteinExistence type="predicted"/>
<protein>
    <recommendedName>
        <fullName evidence="1">WW domain-containing protein</fullName>
    </recommendedName>
</protein>
<dbReference type="PROSITE" id="PS01159">
    <property type="entry name" value="WW_DOMAIN_1"/>
    <property type="match status" value="1"/>
</dbReference>
<evidence type="ECO:0000313" key="3">
    <source>
        <dbReference type="Proteomes" id="UP001476798"/>
    </source>
</evidence>
<dbReference type="InterPro" id="IPR000048">
    <property type="entry name" value="IQ_motif_EF-hand-BS"/>
</dbReference>
<dbReference type="Gene3D" id="1.20.5.190">
    <property type="match status" value="2"/>
</dbReference>
<dbReference type="Pfam" id="PF00612">
    <property type="entry name" value="IQ"/>
    <property type="match status" value="4"/>
</dbReference>
<evidence type="ECO:0000259" key="1">
    <source>
        <dbReference type="PROSITE" id="PS50020"/>
    </source>
</evidence>
<reference evidence="2 3" key="1">
    <citation type="submission" date="2021-06" db="EMBL/GenBank/DDBJ databases">
        <authorList>
            <person name="Palmer J.M."/>
        </authorList>
    </citation>
    <scope>NUCLEOTIDE SEQUENCE [LARGE SCALE GENOMIC DNA]</scope>
    <source>
        <strain evidence="2 3">GA_2019</strain>
        <tissue evidence="2">Muscle</tissue>
    </source>
</reference>
<name>A0ABV0MWL2_9TELE</name>
<feature type="non-terminal residue" evidence="2">
    <location>
        <position position="1"/>
    </location>
</feature>
<evidence type="ECO:0000313" key="2">
    <source>
        <dbReference type="EMBL" id="MEQ2163440.1"/>
    </source>
</evidence>
<dbReference type="PANTHER" id="PTHR14149">
    <property type="entry name" value="RAS GTPASE-ACTIVATING PROTEIN WITH IQ MOTIF"/>
    <property type="match status" value="1"/>
</dbReference>
<feature type="domain" description="WW" evidence="1">
    <location>
        <begin position="1"/>
        <end position="33"/>
    </location>
</feature>
<dbReference type="SUPFAM" id="SSF52540">
    <property type="entry name" value="P-loop containing nucleoside triphosphate hydrolases"/>
    <property type="match status" value="1"/>
</dbReference>
<dbReference type="PROSITE" id="PS50096">
    <property type="entry name" value="IQ"/>
    <property type="match status" value="4"/>
</dbReference>
<dbReference type="EMBL" id="JAHRIO010014695">
    <property type="protein sequence ID" value="MEQ2163440.1"/>
    <property type="molecule type" value="Genomic_DNA"/>
</dbReference>
<dbReference type="Gene3D" id="2.20.70.10">
    <property type="match status" value="1"/>
</dbReference>
<dbReference type="SMART" id="SM00015">
    <property type="entry name" value="IQ"/>
    <property type="match status" value="4"/>
</dbReference>
<dbReference type="PANTHER" id="PTHR14149:SF15">
    <property type="entry name" value="RAS GTPASE-ACTIVATING-LIKE PROTEIN IQGAP1"/>
    <property type="match status" value="1"/>
</dbReference>
<accession>A0ABV0MWL2</accession>
<organism evidence="2 3">
    <name type="scientific">Goodea atripinnis</name>
    <dbReference type="NCBI Taxonomy" id="208336"/>
    <lineage>
        <taxon>Eukaryota</taxon>
        <taxon>Metazoa</taxon>
        <taxon>Chordata</taxon>
        <taxon>Craniata</taxon>
        <taxon>Vertebrata</taxon>
        <taxon>Euteleostomi</taxon>
        <taxon>Actinopterygii</taxon>
        <taxon>Neopterygii</taxon>
        <taxon>Teleostei</taxon>
        <taxon>Neoteleostei</taxon>
        <taxon>Acanthomorphata</taxon>
        <taxon>Ovalentaria</taxon>
        <taxon>Atherinomorphae</taxon>
        <taxon>Cyprinodontiformes</taxon>
        <taxon>Goodeidae</taxon>
        <taxon>Goodea</taxon>
    </lineage>
</organism>
<gene>
    <name evidence="2" type="ORF">GOODEAATRI_030204</name>
</gene>
<dbReference type="CDD" id="cd00201">
    <property type="entry name" value="WW"/>
    <property type="match status" value="1"/>
</dbReference>
<dbReference type="Proteomes" id="UP001476798">
    <property type="component" value="Unassembled WGS sequence"/>
</dbReference>
<dbReference type="InterPro" id="IPR027417">
    <property type="entry name" value="P-loop_NTPase"/>
</dbReference>
<dbReference type="InterPro" id="IPR001202">
    <property type="entry name" value="WW_dom"/>
</dbReference>
<comment type="caution">
    <text evidence="2">The sequence shown here is derived from an EMBL/GenBank/DDBJ whole genome shotgun (WGS) entry which is preliminary data.</text>
</comment>
<sequence length="181" mass="21433">DNGSEWVKHWVKGGHNYYYNLHTKEGTWVEPEGFVPNNAQINKEEIQGVVSGVTTAYNREQLWLANETLITKLQARCRGYLVRNGLKERMNFLKSQDPAVTCIQAHWKGYKQRKEFKDRKQYLTDHTEEAVKIQSVVRMHQARKKYKDRLKYFEDHIDDVVKIQAFIRANKARDDYKTLSK</sequence>